<reference evidence="2 3" key="1">
    <citation type="submission" date="2021-06" db="EMBL/GenBank/DDBJ databases">
        <authorList>
            <person name="Palmer J.M."/>
        </authorList>
    </citation>
    <scope>NUCLEOTIDE SEQUENCE [LARGE SCALE GENOMIC DNA]</scope>
    <source>
        <strain evidence="3">if_2019</strain>
        <tissue evidence="2">Muscle</tissue>
    </source>
</reference>
<protein>
    <submittedName>
        <fullName evidence="2">Uncharacterized protein</fullName>
    </submittedName>
</protein>
<dbReference type="EMBL" id="JAHRIQ010083706">
    <property type="protein sequence ID" value="MEQ2248836.1"/>
    <property type="molecule type" value="Genomic_DNA"/>
</dbReference>
<feature type="region of interest" description="Disordered" evidence="1">
    <location>
        <begin position="40"/>
        <end position="63"/>
    </location>
</feature>
<dbReference type="Proteomes" id="UP001482620">
    <property type="component" value="Unassembled WGS sequence"/>
</dbReference>
<keyword evidence="3" id="KW-1185">Reference proteome</keyword>
<feature type="compositionally biased region" description="Basic and acidic residues" evidence="1">
    <location>
        <begin position="52"/>
        <end position="63"/>
    </location>
</feature>
<accession>A0ABV0UUJ0</accession>
<feature type="non-terminal residue" evidence="2">
    <location>
        <position position="1"/>
    </location>
</feature>
<comment type="caution">
    <text evidence="2">The sequence shown here is derived from an EMBL/GenBank/DDBJ whole genome shotgun (WGS) entry which is preliminary data.</text>
</comment>
<gene>
    <name evidence="2" type="ORF">ILYODFUR_023114</name>
</gene>
<evidence type="ECO:0000313" key="2">
    <source>
        <dbReference type="EMBL" id="MEQ2248836.1"/>
    </source>
</evidence>
<name>A0ABV0UUJ0_9TELE</name>
<evidence type="ECO:0000256" key="1">
    <source>
        <dbReference type="SAM" id="MobiDB-lite"/>
    </source>
</evidence>
<sequence length="63" mass="7023">IASRLDFQMSGNNKKSFLCELILENSLCTPSINHQERPIMRGSAAVKRASRHPGESLKHQDSS</sequence>
<organism evidence="2 3">
    <name type="scientific">Ilyodon furcidens</name>
    <name type="common">goldbreast splitfin</name>
    <dbReference type="NCBI Taxonomy" id="33524"/>
    <lineage>
        <taxon>Eukaryota</taxon>
        <taxon>Metazoa</taxon>
        <taxon>Chordata</taxon>
        <taxon>Craniata</taxon>
        <taxon>Vertebrata</taxon>
        <taxon>Euteleostomi</taxon>
        <taxon>Actinopterygii</taxon>
        <taxon>Neopterygii</taxon>
        <taxon>Teleostei</taxon>
        <taxon>Neoteleostei</taxon>
        <taxon>Acanthomorphata</taxon>
        <taxon>Ovalentaria</taxon>
        <taxon>Atherinomorphae</taxon>
        <taxon>Cyprinodontiformes</taxon>
        <taxon>Goodeidae</taxon>
        <taxon>Ilyodon</taxon>
    </lineage>
</organism>
<proteinExistence type="predicted"/>
<evidence type="ECO:0000313" key="3">
    <source>
        <dbReference type="Proteomes" id="UP001482620"/>
    </source>
</evidence>